<dbReference type="Pfam" id="PF01321">
    <property type="entry name" value="Creatinase_N"/>
    <property type="match status" value="1"/>
</dbReference>
<dbReference type="InterPro" id="IPR000994">
    <property type="entry name" value="Pept_M24"/>
</dbReference>
<organism evidence="5 6">
    <name type="scientific">Heliorestis acidaminivorans</name>
    <dbReference type="NCBI Taxonomy" id="553427"/>
    <lineage>
        <taxon>Bacteria</taxon>
        <taxon>Bacillati</taxon>
        <taxon>Bacillota</taxon>
        <taxon>Clostridia</taxon>
        <taxon>Eubacteriales</taxon>
        <taxon>Heliobacteriaceae</taxon>
        <taxon>Heliorestis</taxon>
    </lineage>
</organism>
<dbReference type="InterPro" id="IPR001131">
    <property type="entry name" value="Peptidase_M24B_aminopep-P_CS"/>
</dbReference>
<dbReference type="InterPro" id="IPR000587">
    <property type="entry name" value="Creatinase_N"/>
</dbReference>
<dbReference type="Gene3D" id="3.90.230.10">
    <property type="entry name" value="Creatinase/methionine aminopeptidase superfamily"/>
    <property type="match status" value="1"/>
</dbReference>
<gene>
    <name evidence="5" type="ORF">F9B85_11580</name>
</gene>
<proteinExistence type="predicted"/>
<dbReference type="SUPFAM" id="SSF53092">
    <property type="entry name" value="Creatinase/prolidase N-terminal domain"/>
    <property type="match status" value="1"/>
</dbReference>
<evidence type="ECO:0000256" key="2">
    <source>
        <dbReference type="ARBA" id="ARBA00022801"/>
    </source>
</evidence>
<dbReference type="PANTHER" id="PTHR46112">
    <property type="entry name" value="AMINOPEPTIDASE"/>
    <property type="match status" value="1"/>
</dbReference>
<dbReference type="InterPro" id="IPR036005">
    <property type="entry name" value="Creatinase/aminopeptidase-like"/>
</dbReference>
<dbReference type="InterPro" id="IPR001714">
    <property type="entry name" value="Pept_M24_MAP"/>
</dbReference>
<dbReference type="SUPFAM" id="SSF55920">
    <property type="entry name" value="Creatinase/aminopeptidase"/>
    <property type="match status" value="1"/>
</dbReference>
<evidence type="ECO:0000259" key="3">
    <source>
        <dbReference type="Pfam" id="PF00557"/>
    </source>
</evidence>
<dbReference type="PROSITE" id="PS00491">
    <property type="entry name" value="PROLINE_PEPTIDASE"/>
    <property type="match status" value="1"/>
</dbReference>
<accession>A0A6I0EQL7</accession>
<evidence type="ECO:0000313" key="5">
    <source>
        <dbReference type="EMBL" id="KAB2951666.1"/>
    </source>
</evidence>
<dbReference type="GO" id="GO:0008235">
    <property type="term" value="F:metalloexopeptidase activity"/>
    <property type="evidence" value="ECO:0007669"/>
    <property type="project" value="UniProtKB-ARBA"/>
</dbReference>
<dbReference type="EMBL" id="WBXO01000010">
    <property type="protein sequence ID" value="KAB2951666.1"/>
    <property type="molecule type" value="Genomic_DNA"/>
</dbReference>
<keyword evidence="5" id="KW-0645">Protease</keyword>
<dbReference type="AlphaFoldDB" id="A0A6I0EQL7"/>
<reference evidence="5 6" key="1">
    <citation type="submission" date="2019-10" db="EMBL/GenBank/DDBJ databases">
        <title>Whole-genome sequence of the extremophile Heliorestis acidaminivorans DSM 24790.</title>
        <authorList>
            <person name="Kyndt J.A."/>
            <person name="Meyer T.E."/>
        </authorList>
    </citation>
    <scope>NUCLEOTIDE SEQUENCE [LARGE SCALE GENOMIC DNA]</scope>
    <source>
        <strain evidence="5 6">DSM 24790</strain>
    </source>
</reference>
<dbReference type="RefSeq" id="WP_151621089.1">
    <property type="nucleotide sequence ID" value="NZ_WBXO01000010.1"/>
</dbReference>
<keyword evidence="2" id="KW-0378">Hydrolase</keyword>
<evidence type="ECO:0000313" key="6">
    <source>
        <dbReference type="Proteomes" id="UP000468766"/>
    </source>
</evidence>
<dbReference type="GO" id="GO:0004177">
    <property type="term" value="F:aminopeptidase activity"/>
    <property type="evidence" value="ECO:0007669"/>
    <property type="project" value="UniProtKB-KW"/>
</dbReference>
<dbReference type="Gene3D" id="3.40.350.10">
    <property type="entry name" value="Creatinase/prolidase N-terminal domain"/>
    <property type="match status" value="1"/>
</dbReference>
<dbReference type="Pfam" id="PF00557">
    <property type="entry name" value="Peptidase_M24"/>
    <property type="match status" value="1"/>
</dbReference>
<dbReference type="InterPro" id="IPR029149">
    <property type="entry name" value="Creatin/AminoP/Spt16_N"/>
</dbReference>
<dbReference type="Proteomes" id="UP000468766">
    <property type="component" value="Unassembled WGS sequence"/>
</dbReference>
<keyword evidence="5" id="KW-0031">Aminopeptidase</keyword>
<dbReference type="OrthoDB" id="9806388at2"/>
<feature type="domain" description="Creatinase N-terminal" evidence="4">
    <location>
        <begin position="19"/>
        <end position="132"/>
    </location>
</feature>
<dbReference type="PRINTS" id="PR00599">
    <property type="entry name" value="MAPEPTIDASE"/>
</dbReference>
<dbReference type="GO" id="GO:0046872">
    <property type="term" value="F:metal ion binding"/>
    <property type="evidence" value="ECO:0007669"/>
    <property type="project" value="UniProtKB-KW"/>
</dbReference>
<dbReference type="CDD" id="cd01092">
    <property type="entry name" value="APP-like"/>
    <property type="match status" value="1"/>
</dbReference>
<keyword evidence="1" id="KW-0479">Metal-binding</keyword>
<comment type="caution">
    <text evidence="5">The sequence shown here is derived from an EMBL/GenBank/DDBJ whole genome shotgun (WGS) entry which is preliminary data.</text>
</comment>
<dbReference type="PANTHER" id="PTHR46112:SF3">
    <property type="entry name" value="AMINOPEPTIDASE YPDF"/>
    <property type="match status" value="1"/>
</dbReference>
<feature type="domain" description="Peptidase M24" evidence="3">
    <location>
        <begin position="139"/>
        <end position="349"/>
    </location>
</feature>
<sequence length="365" mass="41050">MKSSATKVLERLRAQWPDETDALLIMEPNNRRYLSSFTGTAGLLLVTPNQSILVTDFRYWEQAQQQSPEWQIYRQQGSWLKALQEVLTKSNWKNIAIEYNYITLTQQELLTKALPDRNLLNQSSLIEIMRSVKDEAEQEKIARAVALADRGFEHILTYVQKRFRGSEGEVREKEIALELEFFLRKEGAEGIAFDFIVASGERSALPHGVATDKALQEGEFVTIDFGCRLDGYCSDTTRTFFLGKPTEEHQKVYRTVLQAQQEALEVLGPGKIGSDLDQVAREIIEKAGYGSYFGHGLGHGVGLVVHEKPQLSPSSDDILQVGQVVTVEPGIYIPQWGGVRIEDMVIITDSGCRNLTKAPKELICL</sequence>
<keyword evidence="6" id="KW-1185">Reference proteome</keyword>
<evidence type="ECO:0000256" key="1">
    <source>
        <dbReference type="ARBA" id="ARBA00022723"/>
    </source>
</evidence>
<evidence type="ECO:0000259" key="4">
    <source>
        <dbReference type="Pfam" id="PF01321"/>
    </source>
</evidence>
<protein>
    <submittedName>
        <fullName evidence="5">Aminopeptidase P family protein</fullName>
    </submittedName>
</protein>
<name>A0A6I0EQL7_9FIRM</name>
<dbReference type="InterPro" id="IPR050659">
    <property type="entry name" value="Peptidase_M24B"/>
</dbReference>